<comment type="similarity">
    <text evidence="7">Belongs to the NrdR family.</text>
</comment>
<dbReference type="InterPro" id="IPR055173">
    <property type="entry name" value="NrdR-like_N"/>
</dbReference>
<keyword evidence="6 7" id="KW-0804">Transcription</keyword>
<evidence type="ECO:0000256" key="3">
    <source>
        <dbReference type="ARBA" id="ARBA00022840"/>
    </source>
</evidence>
<dbReference type="PROSITE" id="PS51161">
    <property type="entry name" value="ATP_CONE"/>
    <property type="match status" value="1"/>
</dbReference>
<gene>
    <name evidence="7" type="primary">nrdR</name>
    <name evidence="9" type="ORF">A2113_02330</name>
</gene>
<feature type="zinc finger region" evidence="7">
    <location>
        <begin position="3"/>
        <end position="34"/>
    </location>
</feature>
<keyword evidence="7" id="KW-0862">Zinc</keyword>
<dbReference type="HAMAP" id="MF_00440">
    <property type="entry name" value="NrdR"/>
    <property type="match status" value="1"/>
</dbReference>
<evidence type="ECO:0000313" key="10">
    <source>
        <dbReference type="Proteomes" id="UP000176299"/>
    </source>
</evidence>
<dbReference type="GO" id="GO:0005524">
    <property type="term" value="F:ATP binding"/>
    <property type="evidence" value="ECO:0007669"/>
    <property type="project" value="UniProtKB-UniRule"/>
</dbReference>
<dbReference type="Pfam" id="PF03477">
    <property type="entry name" value="ATP-cone"/>
    <property type="match status" value="1"/>
</dbReference>
<dbReference type="PANTHER" id="PTHR30455">
    <property type="entry name" value="TRANSCRIPTIONAL REPRESSOR NRDR"/>
    <property type="match status" value="1"/>
</dbReference>
<evidence type="ECO:0000259" key="8">
    <source>
        <dbReference type="PROSITE" id="PS51161"/>
    </source>
</evidence>
<dbReference type="InterPro" id="IPR005144">
    <property type="entry name" value="ATP-cone_dom"/>
</dbReference>
<keyword evidence="2 7" id="KW-0547">Nucleotide-binding</keyword>
<comment type="caution">
    <text evidence="9">The sequence shown here is derived from an EMBL/GenBank/DDBJ whole genome shotgun (WGS) entry which is preliminary data.</text>
</comment>
<sequence>MKCPYCAYNENQVLDSRDSEDLFSVRRRRECLNCGKRFTTYERIEAIDLFVIKKDGRREQFDRNKLLTGIKKACEKRPISMDTIEETVEEIEQNLRKRETTEIPSKVIGEIVMRRLRAVDKVAYIRFASVYRAFEDVVSFEKEVKSLLKSEKTISSA</sequence>
<evidence type="ECO:0000256" key="6">
    <source>
        <dbReference type="ARBA" id="ARBA00023163"/>
    </source>
</evidence>
<keyword evidence="4 7" id="KW-0805">Transcription regulation</keyword>
<evidence type="ECO:0000256" key="1">
    <source>
        <dbReference type="ARBA" id="ARBA00022491"/>
    </source>
</evidence>
<dbReference type="Proteomes" id="UP000176299">
    <property type="component" value="Unassembled WGS sequence"/>
</dbReference>
<evidence type="ECO:0000256" key="2">
    <source>
        <dbReference type="ARBA" id="ARBA00022741"/>
    </source>
</evidence>
<comment type="function">
    <text evidence="7">Negatively regulates transcription of bacterial ribonucleotide reductase nrd genes and operons by binding to NrdR-boxes.</text>
</comment>
<dbReference type="Pfam" id="PF22811">
    <property type="entry name" value="Zn_ribbon_NrdR"/>
    <property type="match status" value="1"/>
</dbReference>
<dbReference type="GO" id="GO:0003677">
    <property type="term" value="F:DNA binding"/>
    <property type="evidence" value="ECO:0007669"/>
    <property type="project" value="UniProtKB-KW"/>
</dbReference>
<evidence type="ECO:0000313" key="9">
    <source>
        <dbReference type="EMBL" id="OGY22702.1"/>
    </source>
</evidence>
<organism evidence="9 10">
    <name type="scientific">Candidatus Woykebacteria bacterium GWA1_44_8</name>
    <dbReference type="NCBI Taxonomy" id="1802591"/>
    <lineage>
        <taxon>Bacteria</taxon>
        <taxon>Candidatus Woykeibacteriota</taxon>
    </lineage>
</organism>
<reference evidence="9 10" key="1">
    <citation type="journal article" date="2016" name="Nat. Commun.">
        <title>Thousands of microbial genomes shed light on interconnected biogeochemical processes in an aquifer system.</title>
        <authorList>
            <person name="Anantharaman K."/>
            <person name="Brown C.T."/>
            <person name="Hug L.A."/>
            <person name="Sharon I."/>
            <person name="Castelle C.J."/>
            <person name="Probst A.J."/>
            <person name="Thomas B.C."/>
            <person name="Singh A."/>
            <person name="Wilkins M.J."/>
            <person name="Karaoz U."/>
            <person name="Brodie E.L."/>
            <person name="Williams K.H."/>
            <person name="Hubbard S.S."/>
            <person name="Banfield J.F."/>
        </authorList>
    </citation>
    <scope>NUCLEOTIDE SEQUENCE [LARGE SCALE GENOMIC DNA]</scope>
</reference>
<comment type="cofactor">
    <cofactor evidence="7">
        <name>Zn(2+)</name>
        <dbReference type="ChEBI" id="CHEBI:29105"/>
    </cofactor>
    <text evidence="7">Binds 1 zinc ion.</text>
</comment>
<keyword evidence="3 7" id="KW-0067">ATP-binding</keyword>
<accession>A0A1G1W4U2</accession>
<protein>
    <recommendedName>
        <fullName evidence="7">Transcriptional repressor NrdR</fullName>
    </recommendedName>
</protein>
<evidence type="ECO:0000256" key="4">
    <source>
        <dbReference type="ARBA" id="ARBA00023015"/>
    </source>
</evidence>
<dbReference type="EMBL" id="MHCN01000001">
    <property type="protein sequence ID" value="OGY22702.1"/>
    <property type="molecule type" value="Genomic_DNA"/>
</dbReference>
<proteinExistence type="inferred from homology"/>
<keyword evidence="1 7" id="KW-0678">Repressor</keyword>
<dbReference type="GO" id="GO:0008270">
    <property type="term" value="F:zinc ion binding"/>
    <property type="evidence" value="ECO:0007669"/>
    <property type="project" value="UniProtKB-UniRule"/>
</dbReference>
<name>A0A1G1W4U2_9BACT</name>
<evidence type="ECO:0000256" key="7">
    <source>
        <dbReference type="HAMAP-Rule" id="MF_00440"/>
    </source>
</evidence>
<dbReference type="GO" id="GO:0045892">
    <property type="term" value="P:negative regulation of DNA-templated transcription"/>
    <property type="evidence" value="ECO:0007669"/>
    <property type="project" value="UniProtKB-UniRule"/>
</dbReference>
<dbReference type="STRING" id="1802591.A2113_02330"/>
<keyword evidence="7" id="KW-0479">Metal-binding</keyword>
<evidence type="ECO:0000256" key="5">
    <source>
        <dbReference type="ARBA" id="ARBA00023125"/>
    </source>
</evidence>
<dbReference type="NCBIfam" id="TIGR00244">
    <property type="entry name" value="transcriptional regulator NrdR"/>
    <property type="match status" value="1"/>
</dbReference>
<dbReference type="InterPro" id="IPR003796">
    <property type="entry name" value="RNR_NrdR-like"/>
</dbReference>
<keyword evidence="5 7" id="KW-0238">DNA-binding</keyword>
<feature type="domain" description="ATP-cone" evidence="8">
    <location>
        <begin position="49"/>
        <end position="139"/>
    </location>
</feature>
<dbReference type="AlphaFoldDB" id="A0A1G1W4U2"/>
<dbReference type="PANTHER" id="PTHR30455:SF2">
    <property type="entry name" value="TRANSCRIPTIONAL REPRESSOR NRDR"/>
    <property type="match status" value="1"/>
</dbReference>
<keyword evidence="7" id="KW-0863">Zinc-finger</keyword>